<accession>A0ABQ9AM82</accession>
<dbReference type="InterPro" id="IPR001611">
    <property type="entry name" value="Leu-rich_rpt"/>
</dbReference>
<protein>
    <recommendedName>
        <fullName evidence="5">Leucine-rich repeat-containing N-terminal plant-type domain-containing protein</fullName>
    </recommendedName>
</protein>
<evidence type="ECO:0000259" key="5">
    <source>
        <dbReference type="Pfam" id="PF08263"/>
    </source>
</evidence>
<dbReference type="PANTHER" id="PTHR47988">
    <property type="entry name" value="SOMATIC EMBRYOGENESIS RECEPTOR KINASE 1"/>
    <property type="match status" value="1"/>
</dbReference>
<proteinExistence type="predicted"/>
<dbReference type="Proteomes" id="UP001141253">
    <property type="component" value="Chromosome 19"/>
</dbReference>
<reference evidence="6" key="1">
    <citation type="submission" date="2022-10" db="EMBL/GenBank/DDBJ databases">
        <authorList>
            <person name="Hyden B.L."/>
            <person name="Feng K."/>
            <person name="Yates T."/>
            <person name="Jawdy S."/>
            <person name="Smart L.B."/>
            <person name="Muchero W."/>
        </authorList>
    </citation>
    <scope>NUCLEOTIDE SEQUENCE</scope>
    <source>
        <tissue evidence="6">Shoot tip</tissue>
    </source>
</reference>
<name>A0ABQ9AM82_9ROSI</name>
<evidence type="ECO:0000256" key="1">
    <source>
        <dbReference type="ARBA" id="ARBA00022614"/>
    </source>
</evidence>
<evidence type="ECO:0000313" key="7">
    <source>
        <dbReference type="Proteomes" id="UP001141253"/>
    </source>
</evidence>
<keyword evidence="1" id="KW-0433">Leucine-rich repeat</keyword>
<reference evidence="6" key="2">
    <citation type="journal article" date="2023" name="Int. J. Mol. Sci.">
        <title>De Novo Assembly and Annotation of 11 Diverse Shrub Willow (Salix) Genomes Reveals Novel Gene Organization in Sex-Linked Regions.</title>
        <authorList>
            <person name="Hyden B."/>
            <person name="Feng K."/>
            <person name="Yates T.B."/>
            <person name="Jawdy S."/>
            <person name="Cereghino C."/>
            <person name="Smart L.B."/>
            <person name="Muchero W."/>
        </authorList>
    </citation>
    <scope>NUCLEOTIDE SEQUENCE</scope>
    <source>
        <tissue evidence="6">Shoot tip</tissue>
    </source>
</reference>
<dbReference type="InterPro" id="IPR013210">
    <property type="entry name" value="LRR_N_plant-typ"/>
</dbReference>
<evidence type="ECO:0000256" key="3">
    <source>
        <dbReference type="ARBA" id="ARBA00022737"/>
    </source>
</evidence>
<evidence type="ECO:0000256" key="2">
    <source>
        <dbReference type="ARBA" id="ARBA00022729"/>
    </source>
</evidence>
<dbReference type="InterPro" id="IPR032675">
    <property type="entry name" value="LRR_dom_sf"/>
</dbReference>
<evidence type="ECO:0000256" key="4">
    <source>
        <dbReference type="SAM" id="SignalP"/>
    </source>
</evidence>
<feature type="chain" id="PRO_5047520619" description="Leucine-rich repeat-containing N-terminal plant-type domain-containing protein" evidence="4">
    <location>
        <begin position="28"/>
        <end position="178"/>
    </location>
</feature>
<dbReference type="EMBL" id="JAPFFI010000018">
    <property type="protein sequence ID" value="KAJ6349388.1"/>
    <property type="molecule type" value="Genomic_DNA"/>
</dbReference>
<keyword evidence="3" id="KW-0677">Repeat</keyword>
<dbReference type="Pfam" id="PF08263">
    <property type="entry name" value="LRRNT_2"/>
    <property type="match status" value="1"/>
</dbReference>
<organism evidence="6 7">
    <name type="scientific">Salix suchowensis</name>
    <dbReference type="NCBI Taxonomy" id="1278906"/>
    <lineage>
        <taxon>Eukaryota</taxon>
        <taxon>Viridiplantae</taxon>
        <taxon>Streptophyta</taxon>
        <taxon>Embryophyta</taxon>
        <taxon>Tracheophyta</taxon>
        <taxon>Spermatophyta</taxon>
        <taxon>Magnoliopsida</taxon>
        <taxon>eudicotyledons</taxon>
        <taxon>Gunneridae</taxon>
        <taxon>Pentapetalae</taxon>
        <taxon>rosids</taxon>
        <taxon>fabids</taxon>
        <taxon>Malpighiales</taxon>
        <taxon>Salicaceae</taxon>
        <taxon>Saliceae</taxon>
        <taxon>Salix</taxon>
    </lineage>
</organism>
<comment type="caution">
    <text evidence="6">The sequence shown here is derived from an EMBL/GenBank/DDBJ whole genome shotgun (WGS) entry which is preliminary data.</text>
</comment>
<feature type="signal peptide" evidence="4">
    <location>
        <begin position="1"/>
        <end position="27"/>
    </location>
</feature>
<dbReference type="Pfam" id="PF00560">
    <property type="entry name" value="LRR_1"/>
    <property type="match status" value="1"/>
</dbReference>
<gene>
    <name evidence="6" type="ORF">OIU77_006887</name>
</gene>
<dbReference type="Gene3D" id="3.80.10.10">
    <property type="entry name" value="Ribonuclease Inhibitor"/>
    <property type="match status" value="1"/>
</dbReference>
<dbReference type="SUPFAM" id="SSF52058">
    <property type="entry name" value="L domain-like"/>
    <property type="match status" value="1"/>
</dbReference>
<sequence length="178" mass="19428">MARISYRLLPLPIFVLVVSLLFYQSAGLNSEGQYLLDIKSRIGDTYNHLSNWNPNDSTPCGWKGVDCTSDYNPVVWCLDLSSMNLSGSLSPSLGGLAKLPVELARLSCLTALNIANNRISGPFPDQIGNLSSLSLLIAYSNNITGPLPATLGNLKRLRTFRAGQNLISGSFTFGDWWM</sequence>
<keyword evidence="7" id="KW-1185">Reference proteome</keyword>
<evidence type="ECO:0000313" key="6">
    <source>
        <dbReference type="EMBL" id="KAJ6349388.1"/>
    </source>
</evidence>
<keyword evidence="2 4" id="KW-0732">Signal</keyword>
<feature type="domain" description="Leucine-rich repeat-containing N-terminal plant-type" evidence="5">
    <location>
        <begin position="28"/>
        <end position="68"/>
    </location>
</feature>